<dbReference type="CDD" id="cd02650">
    <property type="entry name" value="nuc_hydro_CaPnhB"/>
    <property type="match status" value="1"/>
</dbReference>
<name>A0A1Y1IJG1_KLENI</name>
<keyword evidence="2" id="KW-0378">Hydrolase</keyword>
<evidence type="ECO:0000313" key="7">
    <source>
        <dbReference type="Proteomes" id="UP000054558"/>
    </source>
</evidence>
<dbReference type="SUPFAM" id="SSF53590">
    <property type="entry name" value="Nucleoside hydrolase"/>
    <property type="match status" value="1"/>
</dbReference>
<evidence type="ECO:0000259" key="5">
    <source>
        <dbReference type="Pfam" id="PF01156"/>
    </source>
</evidence>
<sequence>MSIQVIVPGSPFKASVGAMDRLKGKPSDGPGSSIQAVEHGIDSVSKSSTPSVDGPSQDVFLPSDQHAESPSRDPPAAAQPFSFAQKSRLGGPGTSVAAAVVTAIASADQHLLAGEGDPKRVLEQQGGEAKRQRVSGPTDKRQVAAEEPSTPPDQPAGSDVSIGESPLVLGRGGGRPHAKKIVIDTDPGIDDAYAILLALQSSELELLALTTIFGNVRTPLATSNALHLLELAGRPDIPVIQGEVKSLKGVAKERIASFVHGEDGLGNTWPRPPVGKALTGSAAQYLVDVVKKNPREITIVALGPLTNLAQAVLLDPNFASNVGEIVILGGAFLSNGNVNPAAEANILGDPEAADLVFGCGAPIKVIGLDVTRNILMTEVQLQRLRDSDGPFGKYLHNASLFYLKYHVEAYQQNVIMLHDPSVMMAVIQPSLFTFREGPVRVEVEEGPFRALTLAYFGNKKWAAATQWCSRPSVEVAVACNVRQVVQEIMDRLSSPSPVEV</sequence>
<feature type="compositionally biased region" description="Low complexity" evidence="4">
    <location>
        <begin position="74"/>
        <end position="85"/>
    </location>
</feature>
<dbReference type="Pfam" id="PF01156">
    <property type="entry name" value="IU_nuc_hydro"/>
    <property type="match status" value="1"/>
</dbReference>
<comment type="similarity">
    <text evidence="1">Belongs to the IUNH family.</text>
</comment>
<keyword evidence="3" id="KW-0326">Glycosidase</keyword>
<organism evidence="6 7">
    <name type="scientific">Klebsormidium nitens</name>
    <name type="common">Green alga</name>
    <name type="synonym">Ulothrix nitens</name>
    <dbReference type="NCBI Taxonomy" id="105231"/>
    <lineage>
        <taxon>Eukaryota</taxon>
        <taxon>Viridiplantae</taxon>
        <taxon>Streptophyta</taxon>
        <taxon>Klebsormidiophyceae</taxon>
        <taxon>Klebsormidiales</taxon>
        <taxon>Klebsormidiaceae</taxon>
        <taxon>Klebsormidium</taxon>
    </lineage>
</organism>
<dbReference type="InterPro" id="IPR023186">
    <property type="entry name" value="IUNH"/>
</dbReference>
<dbReference type="PANTHER" id="PTHR12304:SF4">
    <property type="entry name" value="URIDINE NUCLEOSIDASE"/>
    <property type="match status" value="1"/>
</dbReference>
<proteinExistence type="inferred from homology"/>
<dbReference type="EMBL" id="DF237452">
    <property type="protein sequence ID" value="GAQ89251.1"/>
    <property type="molecule type" value="Genomic_DNA"/>
</dbReference>
<evidence type="ECO:0000256" key="4">
    <source>
        <dbReference type="SAM" id="MobiDB-lite"/>
    </source>
</evidence>
<evidence type="ECO:0000256" key="1">
    <source>
        <dbReference type="ARBA" id="ARBA00009176"/>
    </source>
</evidence>
<keyword evidence="7" id="KW-1185">Reference proteome</keyword>
<protein>
    <submittedName>
        <fullName evidence="6">Putative uridine nucleosidase</fullName>
    </submittedName>
</protein>
<dbReference type="InterPro" id="IPR036452">
    <property type="entry name" value="Ribo_hydro-like"/>
</dbReference>
<reference evidence="6 7" key="1">
    <citation type="journal article" date="2014" name="Nat. Commun.">
        <title>Klebsormidium flaccidum genome reveals primary factors for plant terrestrial adaptation.</title>
        <authorList>
            <person name="Hori K."/>
            <person name="Maruyama F."/>
            <person name="Fujisawa T."/>
            <person name="Togashi T."/>
            <person name="Yamamoto N."/>
            <person name="Seo M."/>
            <person name="Sato S."/>
            <person name="Yamada T."/>
            <person name="Mori H."/>
            <person name="Tajima N."/>
            <person name="Moriyama T."/>
            <person name="Ikeuchi M."/>
            <person name="Watanabe M."/>
            <person name="Wada H."/>
            <person name="Kobayashi K."/>
            <person name="Saito M."/>
            <person name="Masuda T."/>
            <person name="Sasaki-Sekimoto Y."/>
            <person name="Mashiguchi K."/>
            <person name="Awai K."/>
            <person name="Shimojima M."/>
            <person name="Masuda S."/>
            <person name="Iwai M."/>
            <person name="Nobusawa T."/>
            <person name="Narise T."/>
            <person name="Kondo S."/>
            <person name="Saito H."/>
            <person name="Sato R."/>
            <person name="Murakawa M."/>
            <person name="Ihara Y."/>
            <person name="Oshima-Yamada Y."/>
            <person name="Ohtaka K."/>
            <person name="Satoh M."/>
            <person name="Sonobe K."/>
            <person name="Ishii M."/>
            <person name="Ohtani R."/>
            <person name="Kanamori-Sato M."/>
            <person name="Honoki R."/>
            <person name="Miyazaki D."/>
            <person name="Mochizuki H."/>
            <person name="Umetsu J."/>
            <person name="Higashi K."/>
            <person name="Shibata D."/>
            <person name="Kamiya Y."/>
            <person name="Sato N."/>
            <person name="Nakamura Y."/>
            <person name="Tabata S."/>
            <person name="Ida S."/>
            <person name="Kurokawa K."/>
            <person name="Ohta H."/>
        </authorList>
    </citation>
    <scope>NUCLEOTIDE SEQUENCE [LARGE SCALE GENOMIC DNA]</scope>
    <source>
        <strain evidence="6 7">NIES-2285</strain>
    </source>
</reference>
<feature type="region of interest" description="Disordered" evidence="4">
    <location>
        <begin position="16"/>
        <end position="89"/>
    </location>
</feature>
<dbReference type="Proteomes" id="UP000054558">
    <property type="component" value="Unassembled WGS sequence"/>
</dbReference>
<dbReference type="AlphaFoldDB" id="A0A1Y1IJG1"/>
<gene>
    <name evidence="6" type="ORF">KFL_005030030</name>
</gene>
<dbReference type="GO" id="GO:0008477">
    <property type="term" value="F:purine nucleosidase activity"/>
    <property type="evidence" value="ECO:0000318"/>
    <property type="project" value="GO_Central"/>
</dbReference>
<dbReference type="GO" id="GO:0006152">
    <property type="term" value="P:purine nucleoside catabolic process"/>
    <property type="evidence" value="ECO:0000318"/>
    <property type="project" value="GO_Central"/>
</dbReference>
<dbReference type="OMA" id="HMHDPFA"/>
<dbReference type="Gene3D" id="3.90.245.10">
    <property type="entry name" value="Ribonucleoside hydrolase-like"/>
    <property type="match status" value="1"/>
</dbReference>
<dbReference type="STRING" id="105231.A0A1Y1IJG1"/>
<feature type="domain" description="Inosine/uridine-preferring nucleoside hydrolase" evidence="5">
    <location>
        <begin position="181"/>
        <end position="485"/>
    </location>
</feature>
<evidence type="ECO:0000256" key="3">
    <source>
        <dbReference type="ARBA" id="ARBA00023295"/>
    </source>
</evidence>
<dbReference type="InterPro" id="IPR001910">
    <property type="entry name" value="Inosine/uridine_hydrolase_dom"/>
</dbReference>
<dbReference type="GO" id="GO:0005829">
    <property type="term" value="C:cytosol"/>
    <property type="evidence" value="ECO:0000318"/>
    <property type="project" value="GO_Central"/>
</dbReference>
<feature type="region of interest" description="Disordered" evidence="4">
    <location>
        <begin position="122"/>
        <end position="179"/>
    </location>
</feature>
<accession>A0A1Y1IJG1</accession>
<dbReference type="PANTHER" id="PTHR12304">
    <property type="entry name" value="INOSINE-URIDINE PREFERRING NUCLEOSIDE HYDROLASE"/>
    <property type="match status" value="1"/>
</dbReference>
<dbReference type="OrthoDB" id="432381at2759"/>
<evidence type="ECO:0000313" key="6">
    <source>
        <dbReference type="EMBL" id="GAQ89251.1"/>
    </source>
</evidence>
<evidence type="ECO:0000256" key="2">
    <source>
        <dbReference type="ARBA" id="ARBA00022801"/>
    </source>
</evidence>